<evidence type="ECO:0000256" key="1">
    <source>
        <dbReference type="SAM" id="Phobius"/>
    </source>
</evidence>
<dbReference type="AlphaFoldDB" id="A0A918X526"/>
<keyword evidence="1" id="KW-1133">Transmembrane helix</keyword>
<feature type="transmembrane region" description="Helical" evidence="1">
    <location>
        <begin position="30"/>
        <end position="50"/>
    </location>
</feature>
<keyword evidence="1" id="KW-0812">Transmembrane</keyword>
<proteinExistence type="predicted"/>
<dbReference type="Proteomes" id="UP000638353">
    <property type="component" value="Unassembled WGS sequence"/>
</dbReference>
<accession>A0A918X526</accession>
<keyword evidence="1" id="KW-0472">Membrane</keyword>
<sequence>MDGAVDTARALPAYTAEALRDDAFAHELRIAAVLSAGLTLAAALLIARLLRPSHSSPADLAVPTGSACG</sequence>
<name>A0A918X526_9ACTN</name>
<reference evidence="2" key="2">
    <citation type="submission" date="2020-09" db="EMBL/GenBank/DDBJ databases">
        <authorList>
            <person name="Sun Q."/>
            <person name="Ohkuma M."/>
        </authorList>
    </citation>
    <scope>NUCLEOTIDE SEQUENCE</scope>
    <source>
        <strain evidence="2">JCM 4637</strain>
    </source>
</reference>
<dbReference type="EMBL" id="BMVC01000018">
    <property type="protein sequence ID" value="GHD12800.1"/>
    <property type="molecule type" value="Genomic_DNA"/>
</dbReference>
<protein>
    <submittedName>
        <fullName evidence="2">Uncharacterized protein</fullName>
    </submittedName>
</protein>
<dbReference type="RefSeq" id="WP_189827067.1">
    <property type="nucleotide sequence ID" value="NZ_BMVC01000018.1"/>
</dbReference>
<reference evidence="2" key="1">
    <citation type="journal article" date="2014" name="Int. J. Syst. Evol. Microbiol.">
        <title>Complete genome sequence of Corynebacterium casei LMG S-19264T (=DSM 44701T), isolated from a smear-ripened cheese.</title>
        <authorList>
            <consortium name="US DOE Joint Genome Institute (JGI-PGF)"/>
            <person name="Walter F."/>
            <person name="Albersmeier A."/>
            <person name="Kalinowski J."/>
            <person name="Ruckert C."/>
        </authorList>
    </citation>
    <scope>NUCLEOTIDE SEQUENCE</scope>
    <source>
        <strain evidence="2">JCM 4637</strain>
    </source>
</reference>
<comment type="caution">
    <text evidence="2">The sequence shown here is derived from an EMBL/GenBank/DDBJ whole genome shotgun (WGS) entry which is preliminary data.</text>
</comment>
<evidence type="ECO:0000313" key="2">
    <source>
        <dbReference type="EMBL" id="GHD12800.1"/>
    </source>
</evidence>
<organism evidence="2 3">
    <name type="scientific">Streptomyces finlayi</name>
    <dbReference type="NCBI Taxonomy" id="67296"/>
    <lineage>
        <taxon>Bacteria</taxon>
        <taxon>Bacillati</taxon>
        <taxon>Actinomycetota</taxon>
        <taxon>Actinomycetes</taxon>
        <taxon>Kitasatosporales</taxon>
        <taxon>Streptomycetaceae</taxon>
        <taxon>Streptomyces</taxon>
    </lineage>
</organism>
<evidence type="ECO:0000313" key="3">
    <source>
        <dbReference type="Proteomes" id="UP000638353"/>
    </source>
</evidence>
<gene>
    <name evidence="2" type="ORF">GCM10010334_70290</name>
</gene>